<dbReference type="AlphaFoldDB" id="A0AAV3Q1I3"/>
<feature type="transmembrane region" description="Helical" evidence="6">
    <location>
        <begin position="285"/>
        <end position="307"/>
    </location>
</feature>
<feature type="transmembrane region" description="Helical" evidence="6">
    <location>
        <begin position="409"/>
        <end position="426"/>
    </location>
</feature>
<dbReference type="GO" id="GO:0005886">
    <property type="term" value="C:plasma membrane"/>
    <property type="evidence" value="ECO:0007669"/>
    <property type="project" value="TreeGrafter"/>
</dbReference>
<evidence type="ECO:0000313" key="7">
    <source>
        <dbReference type="EMBL" id="GAA0156801.1"/>
    </source>
</evidence>
<dbReference type="EMBL" id="BAABME010002950">
    <property type="protein sequence ID" value="GAA0156801.1"/>
    <property type="molecule type" value="Genomic_DNA"/>
</dbReference>
<dbReference type="GO" id="GO:0015205">
    <property type="term" value="F:nucleobase transmembrane transporter activity"/>
    <property type="evidence" value="ECO:0007669"/>
    <property type="project" value="TreeGrafter"/>
</dbReference>
<dbReference type="Pfam" id="PF02133">
    <property type="entry name" value="Transp_cyt_pur"/>
    <property type="match status" value="1"/>
</dbReference>
<dbReference type="CDD" id="cd11485">
    <property type="entry name" value="SLC-NCS1sbd_YbbW-like"/>
    <property type="match status" value="1"/>
</dbReference>
<feature type="transmembrane region" description="Helical" evidence="6">
    <location>
        <begin position="370"/>
        <end position="397"/>
    </location>
</feature>
<evidence type="ECO:0000256" key="1">
    <source>
        <dbReference type="ARBA" id="ARBA00004141"/>
    </source>
</evidence>
<dbReference type="PANTHER" id="PTHR30618:SF0">
    <property type="entry name" value="PURINE-URACIL PERMEASE NCS1"/>
    <property type="match status" value="1"/>
</dbReference>
<evidence type="ECO:0000256" key="3">
    <source>
        <dbReference type="ARBA" id="ARBA00022692"/>
    </source>
</evidence>
<keyword evidence="4 6" id="KW-1133">Transmembrane helix</keyword>
<reference evidence="7 8" key="1">
    <citation type="submission" date="2024-01" db="EMBL/GenBank/DDBJ databases">
        <title>The complete chloroplast genome sequence of Lithospermum erythrorhizon: insights into the phylogenetic relationship among Boraginaceae species and the maternal lineages of purple gromwells.</title>
        <authorList>
            <person name="Okada T."/>
            <person name="Watanabe K."/>
        </authorList>
    </citation>
    <scope>NUCLEOTIDE SEQUENCE [LARGE SCALE GENOMIC DNA]</scope>
</reference>
<dbReference type="Gene3D" id="1.10.4160.10">
    <property type="entry name" value="Hydantoin permease"/>
    <property type="match status" value="1"/>
</dbReference>
<feature type="transmembrane region" description="Helical" evidence="6">
    <location>
        <begin position="122"/>
        <end position="142"/>
    </location>
</feature>
<dbReference type="PANTHER" id="PTHR30618">
    <property type="entry name" value="NCS1 FAMILY PURINE/PYRIMIDINE TRANSPORTER"/>
    <property type="match status" value="1"/>
</dbReference>
<dbReference type="NCBIfam" id="TIGR00800">
    <property type="entry name" value="ncs1"/>
    <property type="match status" value="1"/>
</dbReference>
<sequence>MMSQYLSLHLHPSNVTTHSVDFSNTRTSNIISQAFPLPLAITYPKINLRRCSETIPMASTQRNPVFDDLEADQSLTNDDLKPTSTNERTFSGLEMASLWVGLVVGVPTYYLAGSLVDLGMSWWQGIATVVAANIILLFPLVLTGQPGTRYGISFPVLARSSFGIHGAHIPTLLRALVGCGWYGIETWIGGQAIFILLPKILKESSYSLDLPFLGTSPLEFACFIVFWIAQLGIVWKGMDGIRKLEKYSAPVLIALTSCLLIWSYVKGEGLGHMLQLSSKLSSSEFWALFAPSLTANISFWATLALNIPDFTRYAKSQRDQIVGHMGLPLFMGAFTFVGLAVTSSTKIIFGDVVSNPIQLLGMIGGVPTKILAILGISLATITTNIAANVVAPANALVNLCPSTFTFRRGAILTALLGIAFQPWRLMKSSESFVYTWLVGYSALLGPIGGIILADYYLVQKGELNVKELYTLNPVGAYYYSRGFNLTALLALLVGIAPVIPGFLENLGVLNSTPYLCSVIYKNAWFFSFFLAGGVHWILSFVKGKYILD</sequence>
<protein>
    <submittedName>
        <fullName evidence="7">Transporter</fullName>
    </submittedName>
</protein>
<dbReference type="InterPro" id="IPR001248">
    <property type="entry name" value="Pur-cyt_permease"/>
</dbReference>
<dbReference type="InterPro" id="IPR012681">
    <property type="entry name" value="NCS1"/>
</dbReference>
<dbReference type="FunFam" id="1.10.4160.10:FF:000001">
    <property type="entry name" value="Uracil permease, putative"/>
    <property type="match status" value="1"/>
</dbReference>
<dbReference type="InterPro" id="IPR045225">
    <property type="entry name" value="Uracil/uridine/allantoin_perm"/>
</dbReference>
<keyword evidence="8" id="KW-1185">Reference proteome</keyword>
<gene>
    <name evidence="7" type="ORF">LIER_14206</name>
</gene>
<dbReference type="Proteomes" id="UP001454036">
    <property type="component" value="Unassembled WGS sequence"/>
</dbReference>
<feature type="transmembrane region" description="Helical" evidence="6">
    <location>
        <begin position="175"/>
        <end position="197"/>
    </location>
</feature>
<feature type="transmembrane region" description="Helical" evidence="6">
    <location>
        <begin position="523"/>
        <end position="541"/>
    </location>
</feature>
<name>A0AAV3Q1I3_LITER</name>
<evidence type="ECO:0000256" key="6">
    <source>
        <dbReference type="SAM" id="Phobius"/>
    </source>
</evidence>
<evidence type="ECO:0000256" key="2">
    <source>
        <dbReference type="ARBA" id="ARBA00008974"/>
    </source>
</evidence>
<feature type="transmembrane region" description="Helical" evidence="6">
    <location>
        <begin position="478"/>
        <end position="503"/>
    </location>
</feature>
<comment type="similarity">
    <text evidence="2">Belongs to the purine-cytosine permease (2.A.39) family.</text>
</comment>
<feature type="transmembrane region" description="Helical" evidence="6">
    <location>
        <begin position="327"/>
        <end position="350"/>
    </location>
</feature>
<feature type="transmembrane region" description="Helical" evidence="6">
    <location>
        <begin position="217"/>
        <end position="235"/>
    </location>
</feature>
<feature type="transmembrane region" description="Helical" evidence="6">
    <location>
        <begin position="247"/>
        <end position="265"/>
    </location>
</feature>
<comment type="caution">
    <text evidence="7">The sequence shown here is derived from an EMBL/GenBank/DDBJ whole genome shotgun (WGS) entry which is preliminary data.</text>
</comment>
<evidence type="ECO:0000256" key="4">
    <source>
        <dbReference type="ARBA" id="ARBA00022989"/>
    </source>
</evidence>
<organism evidence="7 8">
    <name type="scientific">Lithospermum erythrorhizon</name>
    <name type="common">Purple gromwell</name>
    <name type="synonym">Lithospermum officinale var. erythrorhizon</name>
    <dbReference type="NCBI Taxonomy" id="34254"/>
    <lineage>
        <taxon>Eukaryota</taxon>
        <taxon>Viridiplantae</taxon>
        <taxon>Streptophyta</taxon>
        <taxon>Embryophyta</taxon>
        <taxon>Tracheophyta</taxon>
        <taxon>Spermatophyta</taxon>
        <taxon>Magnoliopsida</taxon>
        <taxon>eudicotyledons</taxon>
        <taxon>Gunneridae</taxon>
        <taxon>Pentapetalae</taxon>
        <taxon>asterids</taxon>
        <taxon>lamiids</taxon>
        <taxon>Boraginales</taxon>
        <taxon>Boraginaceae</taxon>
        <taxon>Boraginoideae</taxon>
        <taxon>Lithospermeae</taxon>
        <taxon>Lithospermum</taxon>
    </lineage>
</organism>
<feature type="transmembrane region" description="Helical" evidence="6">
    <location>
        <begin position="96"/>
        <end position="116"/>
    </location>
</feature>
<feature type="transmembrane region" description="Helical" evidence="6">
    <location>
        <begin position="432"/>
        <end position="457"/>
    </location>
</feature>
<accession>A0AAV3Q1I3</accession>
<evidence type="ECO:0000256" key="5">
    <source>
        <dbReference type="ARBA" id="ARBA00023136"/>
    </source>
</evidence>
<evidence type="ECO:0000313" key="8">
    <source>
        <dbReference type="Proteomes" id="UP001454036"/>
    </source>
</evidence>
<comment type="subcellular location">
    <subcellularLocation>
        <location evidence="1">Membrane</location>
        <topology evidence="1">Multi-pass membrane protein</topology>
    </subcellularLocation>
</comment>
<keyword evidence="5 6" id="KW-0472">Membrane</keyword>
<keyword evidence="3 6" id="KW-0812">Transmembrane</keyword>
<proteinExistence type="inferred from homology"/>